<proteinExistence type="predicted"/>
<reference evidence="2" key="2">
    <citation type="journal article" date="2015" name="Data Brief">
        <title>Shoot transcriptome of the giant reed, Arundo donax.</title>
        <authorList>
            <person name="Barrero R.A."/>
            <person name="Guerrero F.D."/>
            <person name="Moolhuijzen P."/>
            <person name="Goolsby J.A."/>
            <person name="Tidwell J."/>
            <person name="Bellgard S.E."/>
            <person name="Bellgard M.I."/>
        </authorList>
    </citation>
    <scope>NUCLEOTIDE SEQUENCE</scope>
    <source>
        <tissue evidence="2">Shoot tissue taken approximately 20 cm above the soil surface</tissue>
    </source>
</reference>
<feature type="compositionally biased region" description="Polar residues" evidence="1">
    <location>
        <begin position="24"/>
        <end position="47"/>
    </location>
</feature>
<feature type="region of interest" description="Disordered" evidence="1">
    <location>
        <begin position="1"/>
        <end position="55"/>
    </location>
</feature>
<accession>A0A0A9ELR6</accession>
<sequence length="55" mass="5601">MEQNTSQGSVDSPTGRGGLKGPMASNTSGAVQSGNNSIVSSIPQQGQKVVDLLER</sequence>
<organism evidence="2">
    <name type="scientific">Arundo donax</name>
    <name type="common">Giant reed</name>
    <name type="synonym">Donax arundinaceus</name>
    <dbReference type="NCBI Taxonomy" id="35708"/>
    <lineage>
        <taxon>Eukaryota</taxon>
        <taxon>Viridiplantae</taxon>
        <taxon>Streptophyta</taxon>
        <taxon>Embryophyta</taxon>
        <taxon>Tracheophyta</taxon>
        <taxon>Spermatophyta</taxon>
        <taxon>Magnoliopsida</taxon>
        <taxon>Liliopsida</taxon>
        <taxon>Poales</taxon>
        <taxon>Poaceae</taxon>
        <taxon>PACMAD clade</taxon>
        <taxon>Arundinoideae</taxon>
        <taxon>Arundineae</taxon>
        <taxon>Arundo</taxon>
    </lineage>
</organism>
<reference evidence="2" key="1">
    <citation type="submission" date="2014-09" db="EMBL/GenBank/DDBJ databases">
        <authorList>
            <person name="Magalhaes I.L.F."/>
            <person name="Oliveira U."/>
            <person name="Santos F.R."/>
            <person name="Vidigal T.H.D.A."/>
            <person name="Brescovit A.D."/>
            <person name="Santos A.J."/>
        </authorList>
    </citation>
    <scope>NUCLEOTIDE SEQUENCE</scope>
    <source>
        <tissue evidence="2">Shoot tissue taken approximately 20 cm above the soil surface</tissue>
    </source>
</reference>
<dbReference type="EMBL" id="GBRH01200903">
    <property type="protein sequence ID" value="JAD96992.1"/>
    <property type="molecule type" value="Transcribed_RNA"/>
</dbReference>
<feature type="compositionally biased region" description="Polar residues" evidence="1">
    <location>
        <begin position="1"/>
        <end position="12"/>
    </location>
</feature>
<evidence type="ECO:0000256" key="1">
    <source>
        <dbReference type="SAM" id="MobiDB-lite"/>
    </source>
</evidence>
<evidence type="ECO:0000313" key="2">
    <source>
        <dbReference type="EMBL" id="JAD96992.1"/>
    </source>
</evidence>
<protein>
    <submittedName>
        <fullName evidence="2">Uncharacterized protein</fullName>
    </submittedName>
</protein>
<dbReference type="AlphaFoldDB" id="A0A0A9ELR6"/>
<name>A0A0A9ELR6_ARUDO</name>